<keyword evidence="2" id="KW-0808">Transferase</keyword>
<evidence type="ECO:0000256" key="1">
    <source>
        <dbReference type="ARBA" id="ARBA00022603"/>
    </source>
</evidence>
<evidence type="ECO:0000313" key="5">
    <source>
        <dbReference type="EMBL" id="KYF87376.1"/>
    </source>
</evidence>
<dbReference type="AlphaFoldDB" id="A0A150S4V4"/>
<evidence type="ECO:0000256" key="3">
    <source>
        <dbReference type="ARBA" id="ARBA00022691"/>
    </source>
</evidence>
<gene>
    <name evidence="5" type="ORF">BE17_18660</name>
</gene>
<dbReference type="GO" id="GO:0008168">
    <property type="term" value="F:methyltransferase activity"/>
    <property type="evidence" value="ECO:0007669"/>
    <property type="project" value="UniProtKB-KW"/>
</dbReference>
<name>A0A150S4V4_SORCE</name>
<dbReference type="SUPFAM" id="SSF53335">
    <property type="entry name" value="S-adenosyl-L-methionine-dependent methyltransferases"/>
    <property type="match status" value="1"/>
</dbReference>
<dbReference type="PANTHER" id="PTHR43464">
    <property type="entry name" value="METHYLTRANSFERASE"/>
    <property type="match status" value="1"/>
</dbReference>
<accession>A0A150S4V4</accession>
<reference evidence="5 6" key="1">
    <citation type="submission" date="2014-02" db="EMBL/GenBank/DDBJ databases">
        <title>The small core and large imbalanced accessory genome model reveals a collaborative survival strategy of Sorangium cellulosum strains in nature.</title>
        <authorList>
            <person name="Han K."/>
            <person name="Peng R."/>
            <person name="Blom J."/>
            <person name="Li Y.-Z."/>
        </authorList>
    </citation>
    <scope>NUCLEOTIDE SEQUENCE [LARGE SCALE GENOMIC DNA]</scope>
    <source>
        <strain evidence="5 6">So0011-07</strain>
    </source>
</reference>
<organism evidence="5 6">
    <name type="scientific">Sorangium cellulosum</name>
    <name type="common">Polyangium cellulosum</name>
    <dbReference type="NCBI Taxonomy" id="56"/>
    <lineage>
        <taxon>Bacteria</taxon>
        <taxon>Pseudomonadati</taxon>
        <taxon>Myxococcota</taxon>
        <taxon>Polyangia</taxon>
        <taxon>Polyangiales</taxon>
        <taxon>Polyangiaceae</taxon>
        <taxon>Sorangium</taxon>
    </lineage>
</organism>
<sequence length="246" mass="26695">MSSRYDLIGEDYPAVKELPVARYAELPAVRAMLGDPRGRRVLDLACGTGFYSRLVKGLGAAEVVGVDVSDAMVAAARAEEARAPLGIVYRQGDVSALGRIGEFDVALGVLLLTYATHPEQLLRMAMSIRANLVNGGSLVAITMHPECAFGPANYTKYGFTVTEVDPLSTGGDRIRLRAEIDAGFEIDNWRWSRDVYEDALTRAGFGEIAWRPILPSQEGRAAFGLGFWQDYLSDPVLVGLRAIARA</sequence>
<evidence type="ECO:0000313" key="6">
    <source>
        <dbReference type="Proteomes" id="UP000075635"/>
    </source>
</evidence>
<protein>
    <recommendedName>
        <fullName evidence="4">Methyltransferase domain-containing protein</fullName>
    </recommendedName>
</protein>
<dbReference type="InterPro" id="IPR041698">
    <property type="entry name" value="Methyltransf_25"/>
</dbReference>
<dbReference type="InterPro" id="IPR029063">
    <property type="entry name" value="SAM-dependent_MTases_sf"/>
</dbReference>
<dbReference type="PANTHER" id="PTHR43464:SF19">
    <property type="entry name" value="UBIQUINONE BIOSYNTHESIS O-METHYLTRANSFERASE, MITOCHONDRIAL"/>
    <property type="match status" value="1"/>
</dbReference>
<feature type="domain" description="Methyltransferase" evidence="4">
    <location>
        <begin position="41"/>
        <end position="136"/>
    </location>
</feature>
<keyword evidence="1" id="KW-0489">Methyltransferase</keyword>
<dbReference type="Gene3D" id="3.40.50.150">
    <property type="entry name" value="Vaccinia Virus protein VP39"/>
    <property type="match status" value="1"/>
</dbReference>
<dbReference type="GO" id="GO:0032259">
    <property type="term" value="P:methylation"/>
    <property type="evidence" value="ECO:0007669"/>
    <property type="project" value="UniProtKB-KW"/>
</dbReference>
<evidence type="ECO:0000256" key="2">
    <source>
        <dbReference type="ARBA" id="ARBA00022679"/>
    </source>
</evidence>
<dbReference type="Pfam" id="PF13649">
    <property type="entry name" value="Methyltransf_25"/>
    <property type="match status" value="1"/>
</dbReference>
<comment type="caution">
    <text evidence="5">The sequence shown here is derived from an EMBL/GenBank/DDBJ whole genome shotgun (WGS) entry which is preliminary data.</text>
</comment>
<evidence type="ECO:0000259" key="4">
    <source>
        <dbReference type="Pfam" id="PF13649"/>
    </source>
</evidence>
<dbReference type="Proteomes" id="UP000075635">
    <property type="component" value="Unassembled WGS sequence"/>
</dbReference>
<dbReference type="EMBL" id="JEMB01001446">
    <property type="protein sequence ID" value="KYF87376.1"/>
    <property type="molecule type" value="Genomic_DNA"/>
</dbReference>
<dbReference type="CDD" id="cd02440">
    <property type="entry name" value="AdoMet_MTases"/>
    <property type="match status" value="1"/>
</dbReference>
<keyword evidence="3" id="KW-0949">S-adenosyl-L-methionine</keyword>
<proteinExistence type="predicted"/>